<dbReference type="PANTHER" id="PTHR30627:SF1">
    <property type="entry name" value="PEPTIDOGLYCAN D,D-TRANSPEPTIDASE FTSI"/>
    <property type="match status" value="1"/>
</dbReference>
<dbReference type="AlphaFoldDB" id="A0A9E2K7V3"/>
<dbReference type="EMBL" id="JAHLFQ010000019">
    <property type="protein sequence ID" value="MBU3803319.1"/>
    <property type="molecule type" value="Genomic_DNA"/>
</dbReference>
<dbReference type="PANTHER" id="PTHR30627">
    <property type="entry name" value="PEPTIDOGLYCAN D,D-TRANSPEPTIDASE"/>
    <property type="match status" value="1"/>
</dbReference>
<name>A0A9E2K7V3_9FIRM</name>
<feature type="domain" description="PASTA" evidence="5">
    <location>
        <begin position="590"/>
        <end position="649"/>
    </location>
</feature>
<dbReference type="Pfam" id="PF00905">
    <property type="entry name" value="Transpeptidase"/>
    <property type="match status" value="1"/>
</dbReference>
<evidence type="ECO:0000256" key="1">
    <source>
        <dbReference type="ARBA" id="ARBA00004370"/>
    </source>
</evidence>
<dbReference type="SMART" id="SM00740">
    <property type="entry name" value="PASTA"/>
    <property type="match status" value="1"/>
</dbReference>
<dbReference type="Pfam" id="PF03793">
    <property type="entry name" value="PASTA"/>
    <property type="match status" value="1"/>
</dbReference>
<comment type="subcellular location">
    <subcellularLocation>
        <location evidence="1">Membrane</location>
    </subcellularLocation>
</comment>
<dbReference type="GO" id="GO:0005886">
    <property type="term" value="C:plasma membrane"/>
    <property type="evidence" value="ECO:0007669"/>
    <property type="project" value="TreeGrafter"/>
</dbReference>
<keyword evidence="3 4" id="KW-0472">Membrane</keyword>
<evidence type="ECO:0000256" key="4">
    <source>
        <dbReference type="SAM" id="Phobius"/>
    </source>
</evidence>
<dbReference type="GO" id="GO:0008658">
    <property type="term" value="F:penicillin binding"/>
    <property type="evidence" value="ECO:0007669"/>
    <property type="project" value="InterPro"/>
</dbReference>
<dbReference type="InterPro" id="IPR005311">
    <property type="entry name" value="PBP_dimer"/>
</dbReference>
<feature type="transmembrane region" description="Helical" evidence="4">
    <location>
        <begin position="12"/>
        <end position="33"/>
    </location>
</feature>
<proteinExistence type="inferred from homology"/>
<dbReference type="InterPro" id="IPR050515">
    <property type="entry name" value="Beta-lactam/transpept"/>
</dbReference>
<reference evidence="6" key="2">
    <citation type="submission" date="2021-04" db="EMBL/GenBank/DDBJ databases">
        <authorList>
            <person name="Gilroy R."/>
        </authorList>
    </citation>
    <scope>NUCLEOTIDE SEQUENCE</scope>
    <source>
        <strain evidence="6">B5-657</strain>
    </source>
</reference>
<keyword evidence="4" id="KW-0812">Transmembrane</keyword>
<evidence type="ECO:0000256" key="3">
    <source>
        <dbReference type="ARBA" id="ARBA00023136"/>
    </source>
</evidence>
<dbReference type="SUPFAM" id="SSF56601">
    <property type="entry name" value="beta-lactamase/transpeptidase-like"/>
    <property type="match status" value="1"/>
</dbReference>
<evidence type="ECO:0000313" key="7">
    <source>
        <dbReference type="Proteomes" id="UP000824229"/>
    </source>
</evidence>
<evidence type="ECO:0000313" key="6">
    <source>
        <dbReference type="EMBL" id="MBU3803319.1"/>
    </source>
</evidence>
<dbReference type="PROSITE" id="PS51178">
    <property type="entry name" value="PASTA"/>
    <property type="match status" value="1"/>
</dbReference>
<comment type="similarity">
    <text evidence="2">Belongs to the transpeptidase family.</text>
</comment>
<evidence type="ECO:0000259" key="5">
    <source>
        <dbReference type="PROSITE" id="PS51178"/>
    </source>
</evidence>
<protein>
    <submittedName>
        <fullName evidence="6">PASTA domain-containing protein</fullName>
    </submittedName>
</protein>
<dbReference type="InterPro" id="IPR001460">
    <property type="entry name" value="PCN-bd_Tpept"/>
</dbReference>
<dbReference type="SUPFAM" id="SSF54184">
    <property type="entry name" value="Penicillin-binding protein 2x (pbp-2x), c-terminal domain"/>
    <property type="match status" value="1"/>
</dbReference>
<gene>
    <name evidence="6" type="ORF">H9872_00980</name>
</gene>
<comment type="caution">
    <text evidence="6">The sequence shown here is derived from an EMBL/GenBank/DDBJ whole genome shotgun (WGS) entry which is preliminary data.</text>
</comment>
<dbReference type="Proteomes" id="UP000824229">
    <property type="component" value="Unassembled WGS sequence"/>
</dbReference>
<dbReference type="InterPro" id="IPR005543">
    <property type="entry name" value="PASTA_dom"/>
</dbReference>
<keyword evidence="4" id="KW-1133">Transmembrane helix</keyword>
<dbReference type="InterPro" id="IPR036138">
    <property type="entry name" value="PBP_dimer_sf"/>
</dbReference>
<accession>A0A9E2K7V3</accession>
<dbReference type="Gene3D" id="3.30.10.20">
    <property type="match status" value="1"/>
</dbReference>
<dbReference type="InterPro" id="IPR012338">
    <property type="entry name" value="Beta-lactam/transpept-like"/>
</dbReference>
<dbReference type="SUPFAM" id="SSF56519">
    <property type="entry name" value="Penicillin binding protein dimerisation domain"/>
    <property type="match status" value="1"/>
</dbReference>
<dbReference type="GO" id="GO:0071555">
    <property type="term" value="P:cell wall organization"/>
    <property type="evidence" value="ECO:0007669"/>
    <property type="project" value="TreeGrafter"/>
</dbReference>
<dbReference type="CDD" id="cd06576">
    <property type="entry name" value="PASTA_Pbp2x-like_1"/>
    <property type="match status" value="1"/>
</dbReference>
<sequence length="649" mass="71743">MQNQVSLRLKRRIFILMIGFIAGILMMGTRLGYVQIVEGQKLQTLAKEQQTRNRTIAPTRGNIYDRNLNVLAKSASVATIGVVHAQVEDPERVAKVLSEHLNMDYEEVYKKVTKVVAFVRIATKVDKQIADEIRALDLPGVKVDEDSKRYYPFNTLASQTLGFVGKDNQGIIGLEVKYDSYLKGTPGKILMETNGKGQRREEEVEVRIDPINGNHLVTTLDLTLQEYAEQAIEKAVEMKGAKRGAIIMMNPQNGEIYALATKPDFNLNDPFTINDEALANSWELYSSTEKQNYLNQMWRNFTINDTYEPGSTFKIFTSAMGLEEGVVDENSQFNCSGSRTVAGRTIKCWRSPRSHGAETFVQGVQNSCNPVFMEVAERIGASKFYDYMIKFGFKSKTNIDLPGEAVGILHNKNNIGPVELATMSFGQSFQITPMQLLSAGAAAVNGGYKVTPHFGKEIIDDAGNVITTFEYDKGEQIISTETSERLKKILESVVSEGGGKKAYIPGYRIGGKTATSQKLPRGSGKYTASFLAFAPAEDPVLMALVIIDEPQGTYYGGTIAGPVMKEILANALPYLGVEPDYSEEELQKEEVQKIEVPDFRGLTLTEAKKRAQEVGIAVDVQGEGKTITSQFPLAGETVNKTTKIILYTQ</sequence>
<dbReference type="Gene3D" id="3.90.1310.10">
    <property type="entry name" value="Penicillin-binding protein 2a (Domain 2)"/>
    <property type="match status" value="1"/>
</dbReference>
<evidence type="ECO:0000256" key="2">
    <source>
        <dbReference type="ARBA" id="ARBA00007171"/>
    </source>
</evidence>
<dbReference type="Pfam" id="PF03717">
    <property type="entry name" value="PBP_dimer"/>
    <property type="match status" value="1"/>
</dbReference>
<dbReference type="Gene3D" id="3.40.710.10">
    <property type="entry name" value="DD-peptidase/beta-lactamase superfamily"/>
    <property type="match status" value="1"/>
</dbReference>
<organism evidence="6 7">
    <name type="scientific">Candidatus Cellulosilyticum pullistercoris</name>
    <dbReference type="NCBI Taxonomy" id="2838521"/>
    <lineage>
        <taxon>Bacteria</taxon>
        <taxon>Bacillati</taxon>
        <taxon>Bacillota</taxon>
        <taxon>Clostridia</taxon>
        <taxon>Lachnospirales</taxon>
        <taxon>Cellulosilyticaceae</taxon>
        <taxon>Cellulosilyticum</taxon>
    </lineage>
</organism>
<reference evidence="6" key="1">
    <citation type="journal article" date="2021" name="PeerJ">
        <title>Extensive microbial diversity within the chicken gut microbiome revealed by metagenomics and culture.</title>
        <authorList>
            <person name="Gilroy R."/>
            <person name="Ravi A."/>
            <person name="Getino M."/>
            <person name="Pursley I."/>
            <person name="Horton D.L."/>
            <person name="Alikhan N.F."/>
            <person name="Baker D."/>
            <person name="Gharbi K."/>
            <person name="Hall N."/>
            <person name="Watson M."/>
            <person name="Adriaenssens E.M."/>
            <person name="Foster-Nyarko E."/>
            <person name="Jarju S."/>
            <person name="Secka A."/>
            <person name="Antonio M."/>
            <person name="Oren A."/>
            <person name="Chaudhuri R.R."/>
            <person name="La Ragione R."/>
            <person name="Hildebrand F."/>
            <person name="Pallen M.J."/>
        </authorList>
    </citation>
    <scope>NUCLEOTIDE SEQUENCE</scope>
    <source>
        <strain evidence="6">B5-657</strain>
    </source>
</reference>